<proteinExistence type="predicted"/>
<protein>
    <submittedName>
        <fullName evidence="1">Uncharacterized protein</fullName>
    </submittedName>
</protein>
<organism evidence="1">
    <name type="scientific">Cucumis melo</name>
    <name type="common">Muskmelon</name>
    <dbReference type="NCBI Taxonomy" id="3656"/>
    <lineage>
        <taxon>Eukaryota</taxon>
        <taxon>Viridiplantae</taxon>
        <taxon>Streptophyta</taxon>
        <taxon>Embryophyta</taxon>
        <taxon>Tracheophyta</taxon>
        <taxon>Spermatophyta</taxon>
        <taxon>Magnoliopsida</taxon>
        <taxon>eudicotyledons</taxon>
        <taxon>Gunneridae</taxon>
        <taxon>Pentapetalae</taxon>
        <taxon>rosids</taxon>
        <taxon>fabids</taxon>
        <taxon>Cucurbitales</taxon>
        <taxon>Cucurbitaceae</taxon>
        <taxon>Benincaseae</taxon>
        <taxon>Cucumis</taxon>
    </lineage>
</organism>
<evidence type="ECO:0000313" key="1">
    <source>
        <dbReference type="EnsemblPlants" id="MELO3C030866.2.1"/>
    </source>
</evidence>
<accession>A0A9I9EAE6</accession>
<reference evidence="1" key="1">
    <citation type="submission" date="2023-03" db="UniProtKB">
        <authorList>
            <consortium name="EnsemblPlants"/>
        </authorList>
    </citation>
    <scope>IDENTIFICATION</scope>
</reference>
<dbReference type="AlphaFoldDB" id="A0A9I9EAE6"/>
<dbReference type="Gramene" id="MELO3C030866.2.1">
    <property type="protein sequence ID" value="MELO3C030866.2.1"/>
    <property type="gene ID" value="MELO3C030866.2"/>
</dbReference>
<name>A0A9I9EAE6_CUCME</name>
<dbReference type="EnsemblPlants" id="MELO3C030866.2.1">
    <property type="protein sequence ID" value="MELO3C030866.2.1"/>
    <property type="gene ID" value="MELO3C030866.2"/>
</dbReference>
<sequence>MSDRGKPRATTNLGYRVKMIRLVQFLKLVILKDLPMHKIKRKEILHTSPGAIILYVRRSTPNTFCPTLILTNVYVSGDLFPKLFVCLLMVLCIERYPFSSSE</sequence>